<gene>
    <name evidence="1" type="ORF">H9809_10575</name>
</gene>
<protein>
    <submittedName>
        <fullName evidence="1">Uncharacterized protein</fullName>
    </submittedName>
</protein>
<evidence type="ECO:0000313" key="2">
    <source>
        <dbReference type="Proteomes" id="UP000824056"/>
    </source>
</evidence>
<dbReference type="EMBL" id="DXBG01000248">
    <property type="protein sequence ID" value="HIZ66325.1"/>
    <property type="molecule type" value="Genomic_DNA"/>
</dbReference>
<proteinExistence type="predicted"/>
<dbReference type="Proteomes" id="UP000824056">
    <property type="component" value="Unassembled WGS sequence"/>
</dbReference>
<dbReference type="AlphaFoldDB" id="A0A9D2FTQ5"/>
<name>A0A9D2FTQ5_9FIRM</name>
<sequence>MSFHTGIQVYEKDEGRQEGDFLEAAVKCWFTASGKAVPLSMKIRDKEGQILYFFPIRVLSQERLQYAGIPAWKYKCRIWEKEQPREILLFFYPEEGVWRVSRYV</sequence>
<organism evidence="1 2">
    <name type="scientific">Candidatus Blautia pullicola</name>
    <dbReference type="NCBI Taxonomy" id="2838498"/>
    <lineage>
        <taxon>Bacteria</taxon>
        <taxon>Bacillati</taxon>
        <taxon>Bacillota</taxon>
        <taxon>Clostridia</taxon>
        <taxon>Lachnospirales</taxon>
        <taxon>Lachnospiraceae</taxon>
        <taxon>Blautia</taxon>
    </lineage>
</organism>
<accession>A0A9D2FTQ5</accession>
<reference evidence="1" key="2">
    <citation type="submission" date="2021-04" db="EMBL/GenBank/DDBJ databases">
        <authorList>
            <person name="Gilroy R."/>
        </authorList>
    </citation>
    <scope>NUCLEOTIDE SEQUENCE</scope>
    <source>
        <strain evidence="1">1068</strain>
    </source>
</reference>
<evidence type="ECO:0000313" key="1">
    <source>
        <dbReference type="EMBL" id="HIZ66325.1"/>
    </source>
</evidence>
<comment type="caution">
    <text evidence="1">The sequence shown here is derived from an EMBL/GenBank/DDBJ whole genome shotgun (WGS) entry which is preliminary data.</text>
</comment>
<reference evidence="1" key="1">
    <citation type="journal article" date="2021" name="PeerJ">
        <title>Extensive microbial diversity within the chicken gut microbiome revealed by metagenomics and culture.</title>
        <authorList>
            <person name="Gilroy R."/>
            <person name="Ravi A."/>
            <person name="Getino M."/>
            <person name="Pursley I."/>
            <person name="Horton D.L."/>
            <person name="Alikhan N.F."/>
            <person name="Baker D."/>
            <person name="Gharbi K."/>
            <person name="Hall N."/>
            <person name="Watson M."/>
            <person name="Adriaenssens E.M."/>
            <person name="Foster-Nyarko E."/>
            <person name="Jarju S."/>
            <person name="Secka A."/>
            <person name="Antonio M."/>
            <person name="Oren A."/>
            <person name="Chaudhuri R.R."/>
            <person name="La Ragione R."/>
            <person name="Hildebrand F."/>
            <person name="Pallen M.J."/>
        </authorList>
    </citation>
    <scope>NUCLEOTIDE SEQUENCE</scope>
    <source>
        <strain evidence="1">1068</strain>
    </source>
</reference>